<dbReference type="InterPro" id="IPR036390">
    <property type="entry name" value="WH_DNA-bd_sf"/>
</dbReference>
<evidence type="ECO:0000259" key="4">
    <source>
        <dbReference type="PROSITE" id="PS50956"/>
    </source>
</evidence>
<dbReference type="GO" id="GO:0005829">
    <property type="term" value="C:cytosol"/>
    <property type="evidence" value="ECO:0007669"/>
    <property type="project" value="TreeGrafter"/>
</dbReference>
<dbReference type="STRING" id="1716141.STSP_49300"/>
<dbReference type="PRINTS" id="PR00033">
    <property type="entry name" value="HTHASNC"/>
</dbReference>
<evidence type="ECO:0000256" key="3">
    <source>
        <dbReference type="ARBA" id="ARBA00023163"/>
    </source>
</evidence>
<keyword evidence="1" id="KW-0805">Transcription regulation</keyword>
<dbReference type="AlphaFoldDB" id="A0A177HLC8"/>
<dbReference type="EMBL" id="LOHS01000102">
    <property type="protein sequence ID" value="OAH11761.1"/>
    <property type="molecule type" value="Genomic_DNA"/>
</dbReference>
<dbReference type="Gene3D" id="3.30.70.920">
    <property type="match status" value="1"/>
</dbReference>
<dbReference type="SMART" id="SM00344">
    <property type="entry name" value="HTH_ASNC"/>
    <property type="match status" value="1"/>
</dbReference>
<reference evidence="5 6" key="1">
    <citation type="submission" date="2015-12" db="EMBL/GenBank/DDBJ databases">
        <title>Genome sequence of Streptomyces sp. G25.</title>
        <authorList>
            <person name="Poehlein A."/>
            <person name="Roettig A."/>
            <person name="Hiessl S."/>
            <person name="Hauschild P."/>
            <person name="Schauer J."/>
            <person name="Madkour M.H."/>
            <person name="Al-Ansari A.M."/>
            <person name="Almakishah N.H."/>
            <person name="Steinbuechel A."/>
            <person name="Daniel R."/>
        </authorList>
    </citation>
    <scope>NUCLEOTIDE SEQUENCE [LARGE SCALE GENOMIC DNA]</scope>
    <source>
        <strain evidence="6">G25(2015)</strain>
    </source>
</reference>
<dbReference type="Pfam" id="PF13412">
    <property type="entry name" value="HTH_24"/>
    <property type="match status" value="1"/>
</dbReference>
<dbReference type="RefSeq" id="WP_067281969.1">
    <property type="nucleotide sequence ID" value="NZ_LOHS01000102.1"/>
</dbReference>
<dbReference type="GO" id="GO:0043565">
    <property type="term" value="F:sequence-specific DNA binding"/>
    <property type="evidence" value="ECO:0007669"/>
    <property type="project" value="InterPro"/>
</dbReference>
<protein>
    <submittedName>
        <fullName evidence="5">Leucine-responsive regulatory protein</fullName>
    </submittedName>
</protein>
<comment type="caution">
    <text evidence="5">The sequence shown here is derived from an EMBL/GenBank/DDBJ whole genome shotgun (WGS) entry which is preliminary data.</text>
</comment>
<dbReference type="InterPro" id="IPR019887">
    <property type="entry name" value="Tscrpt_reg_AsnC/Lrp_C"/>
</dbReference>
<dbReference type="InterPro" id="IPR011008">
    <property type="entry name" value="Dimeric_a/b-barrel"/>
</dbReference>
<dbReference type="SUPFAM" id="SSF46785">
    <property type="entry name" value="Winged helix' DNA-binding domain"/>
    <property type="match status" value="1"/>
</dbReference>
<keyword evidence="2" id="KW-0238">DNA-binding</keyword>
<dbReference type="PATRIC" id="fig|1716141.3.peg.5174"/>
<dbReference type="PANTHER" id="PTHR30154:SF34">
    <property type="entry name" value="TRANSCRIPTIONAL REGULATOR AZLB"/>
    <property type="match status" value="1"/>
</dbReference>
<dbReference type="Proteomes" id="UP000077381">
    <property type="component" value="Unassembled WGS sequence"/>
</dbReference>
<dbReference type="InterPro" id="IPR036388">
    <property type="entry name" value="WH-like_DNA-bd_sf"/>
</dbReference>
<proteinExistence type="predicted"/>
<dbReference type="InterPro" id="IPR000485">
    <property type="entry name" value="AsnC-type_HTH_dom"/>
</dbReference>
<name>A0A177HLC8_9ACTN</name>
<organism evidence="5 6">
    <name type="scientific">Streptomyces jeddahensis</name>
    <dbReference type="NCBI Taxonomy" id="1716141"/>
    <lineage>
        <taxon>Bacteria</taxon>
        <taxon>Bacillati</taxon>
        <taxon>Actinomycetota</taxon>
        <taxon>Actinomycetes</taxon>
        <taxon>Kitasatosporales</taxon>
        <taxon>Streptomycetaceae</taxon>
        <taxon>Streptomyces</taxon>
    </lineage>
</organism>
<feature type="domain" description="HTH asnC-type" evidence="4">
    <location>
        <begin position="19"/>
        <end position="80"/>
    </location>
</feature>
<evidence type="ECO:0000256" key="1">
    <source>
        <dbReference type="ARBA" id="ARBA00023015"/>
    </source>
</evidence>
<dbReference type="PROSITE" id="PS50956">
    <property type="entry name" value="HTH_ASNC_2"/>
    <property type="match status" value="1"/>
</dbReference>
<dbReference type="PANTHER" id="PTHR30154">
    <property type="entry name" value="LEUCINE-RESPONSIVE REGULATORY PROTEIN"/>
    <property type="match status" value="1"/>
</dbReference>
<evidence type="ECO:0000313" key="5">
    <source>
        <dbReference type="EMBL" id="OAH11761.1"/>
    </source>
</evidence>
<sequence length="165" mass="18340">MSSDERPKCEAPGRLAAHLDAIDRAIIAELQRDARISVRALAERTHISRASAYTRIGRLVDEGMLAAFTVRLNPQKVGLGTTAYVSATIEQNAWRAVSEKLREIPYIEHFALVGGDYDVLVLVRAPDNSALRHVVLEQVQDIPGVRATRTWLVFEEAQGRGVPWK</sequence>
<dbReference type="Gene3D" id="1.10.10.10">
    <property type="entry name" value="Winged helix-like DNA-binding domain superfamily/Winged helix DNA-binding domain"/>
    <property type="match status" value="1"/>
</dbReference>
<keyword evidence="3" id="KW-0804">Transcription</keyword>
<keyword evidence="6" id="KW-1185">Reference proteome</keyword>
<evidence type="ECO:0000313" key="6">
    <source>
        <dbReference type="Proteomes" id="UP000077381"/>
    </source>
</evidence>
<evidence type="ECO:0000256" key="2">
    <source>
        <dbReference type="ARBA" id="ARBA00023125"/>
    </source>
</evidence>
<dbReference type="OrthoDB" id="3396933at2"/>
<dbReference type="Pfam" id="PF01037">
    <property type="entry name" value="AsnC_trans_reg"/>
    <property type="match status" value="1"/>
</dbReference>
<dbReference type="InterPro" id="IPR019888">
    <property type="entry name" value="Tscrpt_reg_AsnC-like"/>
</dbReference>
<gene>
    <name evidence="5" type="primary">lrp_4</name>
    <name evidence="5" type="ORF">STSP_49300</name>
</gene>
<dbReference type="GO" id="GO:0043200">
    <property type="term" value="P:response to amino acid"/>
    <property type="evidence" value="ECO:0007669"/>
    <property type="project" value="TreeGrafter"/>
</dbReference>
<accession>A0A177HLC8</accession>
<dbReference type="SUPFAM" id="SSF54909">
    <property type="entry name" value="Dimeric alpha+beta barrel"/>
    <property type="match status" value="1"/>
</dbReference>